<evidence type="ECO:0000313" key="1">
    <source>
        <dbReference type="EMBL" id="KAK7539952.1"/>
    </source>
</evidence>
<gene>
    <name evidence="1" type="ORF">J3D65DRAFT_620339</name>
</gene>
<accession>A0ABR1LXN6</accession>
<proteinExistence type="predicted"/>
<dbReference type="GeneID" id="92032763"/>
<keyword evidence="2" id="KW-1185">Reference proteome</keyword>
<name>A0ABR1LXN6_9PEZI</name>
<evidence type="ECO:0000313" key="2">
    <source>
        <dbReference type="Proteomes" id="UP001360953"/>
    </source>
</evidence>
<dbReference type="RefSeq" id="XP_066657223.1">
    <property type="nucleotide sequence ID" value="XM_066799857.1"/>
</dbReference>
<sequence>MLVSWPVADRGRRAMGPTALGRLLLLPHNSARGDAGGLGGIISVLAQCRASSRSPRHLGSSKFPVEWVWGPFTTKSQTTHWVSGGRNPARLASSFRRTEEAQPGNWSRGLTPTAALLHQAPLRPAESSLNAVESTAIDTPPTMLVARHQPEFHLPSSAPSTPCLRAFTISRHIPSATQRR</sequence>
<reference evidence="1 2" key="1">
    <citation type="submission" date="2024-04" db="EMBL/GenBank/DDBJ databases">
        <title>Phyllosticta paracitricarpa is synonymous to the EU quarantine fungus P. citricarpa based on phylogenomic analyses.</title>
        <authorList>
            <consortium name="Lawrence Berkeley National Laboratory"/>
            <person name="Van ingen-buijs V.A."/>
            <person name="Van westerhoven A.C."/>
            <person name="Haridas S."/>
            <person name="Skiadas P."/>
            <person name="Martin F."/>
            <person name="Groenewald J.Z."/>
            <person name="Crous P.W."/>
            <person name="Seidl M.F."/>
        </authorList>
    </citation>
    <scope>NUCLEOTIDE SEQUENCE [LARGE SCALE GENOMIC DNA]</scope>
    <source>
        <strain evidence="1 2">CPC 17464</strain>
    </source>
</reference>
<dbReference type="Proteomes" id="UP001360953">
    <property type="component" value="Unassembled WGS sequence"/>
</dbReference>
<organism evidence="1 2">
    <name type="scientific">Phyllosticta citribraziliensis</name>
    <dbReference type="NCBI Taxonomy" id="989973"/>
    <lineage>
        <taxon>Eukaryota</taxon>
        <taxon>Fungi</taxon>
        <taxon>Dikarya</taxon>
        <taxon>Ascomycota</taxon>
        <taxon>Pezizomycotina</taxon>
        <taxon>Dothideomycetes</taxon>
        <taxon>Dothideomycetes incertae sedis</taxon>
        <taxon>Botryosphaeriales</taxon>
        <taxon>Phyllostictaceae</taxon>
        <taxon>Phyllosticta</taxon>
    </lineage>
</organism>
<comment type="caution">
    <text evidence="1">The sequence shown here is derived from an EMBL/GenBank/DDBJ whole genome shotgun (WGS) entry which is preliminary data.</text>
</comment>
<dbReference type="EMBL" id="JBBPEH010000004">
    <property type="protein sequence ID" value="KAK7539952.1"/>
    <property type="molecule type" value="Genomic_DNA"/>
</dbReference>
<protein>
    <submittedName>
        <fullName evidence="1">Uncharacterized protein</fullName>
    </submittedName>
</protein>